<gene>
    <name evidence="9" type="ORF">G8O30_07925</name>
</gene>
<accession>A0A7S8HFG9</accession>
<dbReference type="InterPro" id="IPR020846">
    <property type="entry name" value="MFS_dom"/>
</dbReference>
<dbReference type="KEGG" id="mcui:G8O30_07925"/>
<feature type="transmembrane region" description="Helical" evidence="7">
    <location>
        <begin position="244"/>
        <end position="265"/>
    </location>
</feature>
<evidence type="ECO:0000256" key="7">
    <source>
        <dbReference type="SAM" id="Phobius"/>
    </source>
</evidence>
<feature type="transmembrane region" description="Helical" evidence="7">
    <location>
        <begin position="73"/>
        <end position="91"/>
    </location>
</feature>
<feature type="transmembrane region" description="Helical" evidence="7">
    <location>
        <begin position="363"/>
        <end position="385"/>
    </location>
</feature>
<feature type="transmembrane region" description="Helical" evidence="7">
    <location>
        <begin position="150"/>
        <end position="178"/>
    </location>
</feature>
<dbReference type="GO" id="GO:0005886">
    <property type="term" value="C:plasma membrane"/>
    <property type="evidence" value="ECO:0007669"/>
    <property type="project" value="UniProtKB-SubCell"/>
</dbReference>
<dbReference type="GO" id="GO:0022857">
    <property type="term" value="F:transmembrane transporter activity"/>
    <property type="evidence" value="ECO:0007669"/>
    <property type="project" value="InterPro"/>
</dbReference>
<feature type="transmembrane region" description="Helical" evidence="7">
    <location>
        <begin position="211"/>
        <end position="232"/>
    </location>
</feature>
<feature type="transmembrane region" description="Helical" evidence="7">
    <location>
        <begin position="277"/>
        <end position="297"/>
    </location>
</feature>
<evidence type="ECO:0000259" key="8">
    <source>
        <dbReference type="PROSITE" id="PS50850"/>
    </source>
</evidence>
<dbReference type="SUPFAM" id="SSF103473">
    <property type="entry name" value="MFS general substrate transporter"/>
    <property type="match status" value="1"/>
</dbReference>
<dbReference type="InterPro" id="IPR050189">
    <property type="entry name" value="MFS_Efflux_Transporters"/>
</dbReference>
<comment type="subcellular location">
    <subcellularLocation>
        <location evidence="1">Cell membrane</location>
        <topology evidence="1">Multi-pass membrane protein</topology>
    </subcellularLocation>
</comment>
<dbReference type="AlphaFoldDB" id="A0A7S8HFG9"/>
<protein>
    <submittedName>
        <fullName evidence="9">MFS transporter</fullName>
    </submittedName>
</protein>
<organism evidence="9 10">
    <name type="scientific">Mangrovibacillus cuniculi</name>
    <dbReference type="NCBI Taxonomy" id="2593652"/>
    <lineage>
        <taxon>Bacteria</taxon>
        <taxon>Bacillati</taxon>
        <taxon>Bacillota</taxon>
        <taxon>Bacilli</taxon>
        <taxon>Bacillales</taxon>
        <taxon>Bacillaceae</taxon>
        <taxon>Mangrovibacillus</taxon>
    </lineage>
</organism>
<evidence type="ECO:0000256" key="5">
    <source>
        <dbReference type="ARBA" id="ARBA00022989"/>
    </source>
</evidence>
<keyword evidence="5 7" id="KW-1133">Transmembrane helix</keyword>
<evidence type="ECO:0000256" key="2">
    <source>
        <dbReference type="ARBA" id="ARBA00022448"/>
    </source>
</evidence>
<keyword evidence="4 7" id="KW-0812">Transmembrane</keyword>
<feature type="transmembrane region" description="Helical" evidence="7">
    <location>
        <begin position="303"/>
        <end position="322"/>
    </location>
</feature>
<evidence type="ECO:0000256" key="6">
    <source>
        <dbReference type="ARBA" id="ARBA00023136"/>
    </source>
</evidence>
<dbReference type="RefSeq" id="WP_239674432.1">
    <property type="nucleotide sequence ID" value="NZ_CP049742.1"/>
</dbReference>
<dbReference type="PROSITE" id="PS50850">
    <property type="entry name" value="MFS"/>
    <property type="match status" value="1"/>
</dbReference>
<dbReference type="Pfam" id="PF07690">
    <property type="entry name" value="MFS_1"/>
    <property type="match status" value="1"/>
</dbReference>
<keyword evidence="2" id="KW-0813">Transport</keyword>
<dbReference type="PANTHER" id="PTHR43124:SF3">
    <property type="entry name" value="CHLORAMPHENICOL EFFLUX PUMP RV0191"/>
    <property type="match status" value="1"/>
</dbReference>
<feature type="transmembrane region" description="Helical" evidence="7">
    <location>
        <begin position="42"/>
        <end position="61"/>
    </location>
</feature>
<proteinExistence type="predicted"/>
<evidence type="ECO:0000256" key="4">
    <source>
        <dbReference type="ARBA" id="ARBA00022692"/>
    </source>
</evidence>
<feature type="domain" description="Major facilitator superfamily (MFS) profile" evidence="8">
    <location>
        <begin position="4"/>
        <end position="389"/>
    </location>
</feature>
<evidence type="ECO:0000313" key="9">
    <source>
        <dbReference type="EMBL" id="QPC46894.1"/>
    </source>
</evidence>
<dbReference type="PANTHER" id="PTHR43124">
    <property type="entry name" value="PURINE EFFLUX PUMP PBUE"/>
    <property type="match status" value="1"/>
</dbReference>
<dbReference type="PRINTS" id="PR01036">
    <property type="entry name" value="TCRTETB"/>
</dbReference>
<evidence type="ECO:0000256" key="1">
    <source>
        <dbReference type="ARBA" id="ARBA00004651"/>
    </source>
</evidence>
<name>A0A7S8HFG9_9BACI</name>
<feature type="transmembrane region" description="Helical" evidence="7">
    <location>
        <begin position="334"/>
        <end position="357"/>
    </location>
</feature>
<evidence type="ECO:0000313" key="10">
    <source>
        <dbReference type="Proteomes" id="UP000593626"/>
    </source>
</evidence>
<keyword evidence="10" id="KW-1185">Reference proteome</keyword>
<evidence type="ECO:0000256" key="3">
    <source>
        <dbReference type="ARBA" id="ARBA00022475"/>
    </source>
</evidence>
<keyword evidence="3" id="KW-1003">Cell membrane</keyword>
<dbReference type="Proteomes" id="UP000593626">
    <property type="component" value="Chromosome"/>
</dbReference>
<dbReference type="InterPro" id="IPR036259">
    <property type="entry name" value="MFS_trans_sf"/>
</dbReference>
<dbReference type="InterPro" id="IPR011701">
    <property type="entry name" value="MFS"/>
</dbReference>
<sequence>MKKILIPISLLPFLMVIGNSMLIPVLPTIQSALLLTNQETSQILHAFTFPAAIAIPFISFISDRVSRKAMINASLVLMLIGSCICLLASIAPSPSFPWLLSGRVIQGIAAAGTTPLAMSLVGDLFIDQERLEALSLLEVSNSIGKVVSPLIGATAAITVWYGVFFVFPIVTLVTLLFIQATVPNQKPQEVEFTNHYWNNVKEVVTKHFFSIWVPFCLGGLSLFFIFATLYWLSFLIESTYRIDGFLKGTAFLFPLTSLSLTSYWAGKHGKSSSGNSLFLYKLSGILMIISTVPILFVHSLGGILFFTTLIFSGIGFLLPLLSKHITTVVSGRERGLVVGLYGAARFLGVALGPFVLANRVFNNSFVTTLLVVTVLITCLLLYFMVKNCRKSVFIPEN</sequence>
<keyword evidence="6 7" id="KW-0472">Membrane</keyword>
<reference evidence="9 10" key="1">
    <citation type="submission" date="2019-07" db="EMBL/GenBank/DDBJ databases">
        <title>Genome sequence of 2 isolates from Red Sea Mangroves.</title>
        <authorList>
            <person name="Sefrji F."/>
            <person name="Michoud G."/>
            <person name="Merlino G."/>
            <person name="Daffonchio D."/>
        </authorList>
    </citation>
    <scope>NUCLEOTIDE SEQUENCE [LARGE SCALE GENOMIC DNA]</scope>
    <source>
        <strain evidence="9 10">R1DC41</strain>
    </source>
</reference>
<dbReference type="EMBL" id="CP049742">
    <property type="protein sequence ID" value="QPC46894.1"/>
    <property type="molecule type" value="Genomic_DNA"/>
</dbReference>
<dbReference type="Gene3D" id="1.20.1250.20">
    <property type="entry name" value="MFS general substrate transporter like domains"/>
    <property type="match status" value="1"/>
</dbReference>